<name>A0ABY4HN74_9FLAO</name>
<evidence type="ECO:0000313" key="2">
    <source>
        <dbReference type="EMBL" id="UOX33697.1"/>
    </source>
</evidence>
<reference evidence="2" key="2">
    <citation type="submission" date="2022-04" db="EMBL/GenBank/DDBJ databases">
        <title>Complete Genome Sequence of Flavobacterium sediminilitoris YSM-43, Isolated from a Tidal Sediment.</title>
        <authorList>
            <person name="Lee P.A."/>
        </authorList>
    </citation>
    <scope>NUCLEOTIDE SEQUENCE</scope>
    <source>
        <strain evidence="2">YSM-43</strain>
    </source>
</reference>
<dbReference type="RefSeq" id="WP_246916231.1">
    <property type="nucleotide sequence ID" value="NZ_CP090145.1"/>
</dbReference>
<feature type="compositionally biased region" description="Low complexity" evidence="1">
    <location>
        <begin position="241"/>
        <end position="262"/>
    </location>
</feature>
<dbReference type="EMBL" id="CP090145">
    <property type="protein sequence ID" value="UOX33697.1"/>
    <property type="molecule type" value="Genomic_DNA"/>
</dbReference>
<gene>
    <name evidence="2" type="ORF">LXD69_16890</name>
</gene>
<evidence type="ECO:0000256" key="1">
    <source>
        <dbReference type="SAM" id="MobiDB-lite"/>
    </source>
</evidence>
<proteinExistence type="predicted"/>
<dbReference type="Proteomes" id="UP000830454">
    <property type="component" value="Chromosome"/>
</dbReference>
<keyword evidence="3" id="KW-1185">Reference proteome</keyword>
<accession>A0ABY4HN74</accession>
<evidence type="ECO:0008006" key="4">
    <source>
        <dbReference type="Google" id="ProtNLM"/>
    </source>
</evidence>
<evidence type="ECO:0000313" key="3">
    <source>
        <dbReference type="Proteomes" id="UP000830454"/>
    </source>
</evidence>
<sequence length="593" mass="67509">MKSLKPLFYLLTFLLFMSCEKEENLTRTEQVLQQITSQKLTLKQLENKNPKAFNKITSINQLKETKIQSKEVYSPVYDFYIDTSSILNIQVNNYNSYTFKIFRINDDSTVENLILSETPNGNYKTGIIKYTLTEDEKNKISNHQYIDLKSKMSYTQIDFNSLNDLNLHSRIECRDEERTVWVTCSEGVHNSSNIGTWNQCTADVPPTMYIAVSTVCESTGGNGGNTGTGNIDTSGSGGSNTGVDNQNTDTNPTDTNNNNNNTPINEFEDVITQPLLTDKTPIQLFISNLSSEQLSWWNNASNNEEVLKISNYLEENGYNQGDRDFAKEIIDQNVKTGLKFDIELSKKSPAYIDFSEIDKTTPQGEKLDCIYNKLTNSPEFKRLFEGTFGGEQQKINVKFRMQPNLLSSNNLPSDGNCSPIEVLNGNYYTVITINSDILAGNLEKANILIAKTIIHEYLHAYLNLKYLDINHGTSLSFLSNLQLEELMFYYFTPATEHDFMFNQMIPVFQNILSEIVNNLLSPSDIADFNITPITDANGIVIENFNFMNFYKYLAYEGLHNSQSYQDSIANNPIELRKHLEYNRNGRNTSKDCQ</sequence>
<reference evidence="2" key="1">
    <citation type="submission" date="2021-12" db="EMBL/GenBank/DDBJ databases">
        <authorList>
            <person name="Cha I.-T."/>
            <person name="Lee K.-E."/>
            <person name="Park S.-J."/>
        </authorList>
    </citation>
    <scope>NUCLEOTIDE SEQUENCE</scope>
    <source>
        <strain evidence="2">YSM-43</strain>
    </source>
</reference>
<feature type="region of interest" description="Disordered" evidence="1">
    <location>
        <begin position="221"/>
        <end position="262"/>
    </location>
</feature>
<protein>
    <recommendedName>
        <fullName evidence="4">SprT-like family protein</fullName>
    </recommendedName>
</protein>
<organism evidence="2 3">
    <name type="scientific">Flavobacterium sediminilitoris</name>
    <dbReference type="NCBI Taxonomy" id="2024526"/>
    <lineage>
        <taxon>Bacteria</taxon>
        <taxon>Pseudomonadati</taxon>
        <taxon>Bacteroidota</taxon>
        <taxon>Flavobacteriia</taxon>
        <taxon>Flavobacteriales</taxon>
        <taxon>Flavobacteriaceae</taxon>
        <taxon>Flavobacterium</taxon>
    </lineage>
</organism>
<dbReference type="PROSITE" id="PS51257">
    <property type="entry name" value="PROKAR_LIPOPROTEIN"/>
    <property type="match status" value="1"/>
</dbReference>